<accession>A0A934N5R1</accession>
<dbReference type="InterPro" id="IPR036259">
    <property type="entry name" value="MFS_trans_sf"/>
</dbReference>
<proteinExistence type="predicted"/>
<keyword evidence="2" id="KW-0813">Transport</keyword>
<reference evidence="10 11" key="1">
    <citation type="submission" date="2020-10" db="EMBL/GenBank/DDBJ databases">
        <title>Ca. Dormibacterota MAGs.</title>
        <authorList>
            <person name="Montgomery K."/>
        </authorList>
    </citation>
    <scope>NUCLEOTIDE SEQUENCE [LARGE SCALE GENOMIC DNA]</scope>
    <source>
        <strain evidence="10">SC8812_S17_18</strain>
    </source>
</reference>
<evidence type="ECO:0000256" key="1">
    <source>
        <dbReference type="ARBA" id="ARBA00004651"/>
    </source>
</evidence>
<feature type="transmembrane region" description="Helical" evidence="8">
    <location>
        <begin position="407"/>
        <end position="425"/>
    </location>
</feature>
<dbReference type="PROSITE" id="PS50850">
    <property type="entry name" value="MFS"/>
    <property type="match status" value="1"/>
</dbReference>
<keyword evidence="4 8" id="KW-0812">Transmembrane</keyword>
<dbReference type="Gene3D" id="1.20.1250.20">
    <property type="entry name" value="MFS general substrate transporter like domains"/>
    <property type="match status" value="1"/>
</dbReference>
<dbReference type="Proteomes" id="UP000606991">
    <property type="component" value="Unassembled WGS sequence"/>
</dbReference>
<dbReference type="SUPFAM" id="SSF103473">
    <property type="entry name" value="MFS general substrate transporter"/>
    <property type="match status" value="1"/>
</dbReference>
<dbReference type="RefSeq" id="WP_337310916.1">
    <property type="nucleotide sequence ID" value="NZ_JAEKNS010000074.1"/>
</dbReference>
<feature type="domain" description="Major facilitator superfamily (MFS) profile" evidence="9">
    <location>
        <begin position="249"/>
        <end position="447"/>
    </location>
</feature>
<feature type="transmembrane region" description="Helical" evidence="8">
    <location>
        <begin position="340"/>
        <end position="362"/>
    </location>
</feature>
<gene>
    <name evidence="10" type="ORF">JF886_06945</name>
</gene>
<dbReference type="PANTHER" id="PTHR23513">
    <property type="entry name" value="INTEGRAL MEMBRANE EFFLUX PROTEIN-RELATED"/>
    <property type="match status" value="1"/>
</dbReference>
<feature type="region of interest" description="Disordered" evidence="7">
    <location>
        <begin position="1"/>
        <end position="25"/>
    </location>
</feature>
<feature type="transmembrane region" description="Helical" evidence="8">
    <location>
        <begin position="281"/>
        <end position="303"/>
    </location>
</feature>
<dbReference type="PANTHER" id="PTHR23513:SF9">
    <property type="entry name" value="ENTEROBACTIN EXPORTER ENTS"/>
    <property type="match status" value="1"/>
</dbReference>
<evidence type="ECO:0000313" key="10">
    <source>
        <dbReference type="EMBL" id="MBJ7594589.1"/>
    </source>
</evidence>
<protein>
    <submittedName>
        <fullName evidence="10">MFS transporter</fullName>
    </submittedName>
</protein>
<keyword evidence="5 8" id="KW-1133">Transmembrane helix</keyword>
<name>A0A934N5R1_9BACT</name>
<sequence>MSQQRGPEPRTRATPDPVVDAAPPSRARRALRTVVVDVSPLRESRDFRLLFIGQGVSFAGTMITYVAVPFQAYALTRSSLVVGLVSVTELLPILLVSFIGGALADAVDRRRMVRLTEAGLCVATGVLLVNAALPHPQLWVLFVAVALAAAMDSLQRPSLDALVPRIVRADRLTAASALEGLRGNLGHVLGPPVAGVLIATVGLPVTFGVDVATFIASLTALSFMNAVPPPPGAERVSVQGMLAGVRYAVRRQDLLGSYLVDMNAMFFGMPLALFPQIATSFGGPAVLGVLYTGPAVGSLLASLTSGWTRSVRRHGVAIGLAAAAWGVAIIGFGFAPTLWLAFITLVAAGAADMVSGIFRGALWNQTIPDAMRGRLAGIEMISYSSGPALGNLESGLVGALAGVRASVVSGGVLCVAGTAVLCALLPRFWRYRASGPGSEHMVQPGAR</sequence>
<comment type="subcellular location">
    <subcellularLocation>
        <location evidence="1">Cell membrane</location>
        <topology evidence="1">Multi-pass membrane protein</topology>
    </subcellularLocation>
</comment>
<evidence type="ECO:0000256" key="4">
    <source>
        <dbReference type="ARBA" id="ARBA00022692"/>
    </source>
</evidence>
<dbReference type="InterPro" id="IPR010290">
    <property type="entry name" value="TM_effector"/>
</dbReference>
<evidence type="ECO:0000313" key="11">
    <source>
        <dbReference type="Proteomes" id="UP000606991"/>
    </source>
</evidence>
<evidence type="ECO:0000256" key="5">
    <source>
        <dbReference type="ARBA" id="ARBA00022989"/>
    </source>
</evidence>
<dbReference type="GO" id="GO:0022857">
    <property type="term" value="F:transmembrane transporter activity"/>
    <property type="evidence" value="ECO:0007669"/>
    <property type="project" value="InterPro"/>
</dbReference>
<feature type="transmembrane region" description="Helical" evidence="8">
    <location>
        <begin position="80"/>
        <end position="103"/>
    </location>
</feature>
<feature type="transmembrane region" description="Helical" evidence="8">
    <location>
        <begin position="315"/>
        <end position="334"/>
    </location>
</feature>
<comment type="caution">
    <text evidence="10">The sequence shown here is derived from an EMBL/GenBank/DDBJ whole genome shotgun (WGS) entry which is preliminary data.</text>
</comment>
<evidence type="ECO:0000256" key="8">
    <source>
        <dbReference type="SAM" id="Phobius"/>
    </source>
</evidence>
<feature type="compositionally biased region" description="Low complexity" evidence="7">
    <location>
        <begin position="14"/>
        <end position="25"/>
    </location>
</feature>
<evidence type="ECO:0000256" key="7">
    <source>
        <dbReference type="SAM" id="MobiDB-lite"/>
    </source>
</evidence>
<evidence type="ECO:0000256" key="2">
    <source>
        <dbReference type="ARBA" id="ARBA00022448"/>
    </source>
</evidence>
<dbReference type="InterPro" id="IPR020846">
    <property type="entry name" value="MFS_dom"/>
</dbReference>
<evidence type="ECO:0000256" key="6">
    <source>
        <dbReference type="ARBA" id="ARBA00023136"/>
    </source>
</evidence>
<dbReference type="Pfam" id="PF05977">
    <property type="entry name" value="MFS_3"/>
    <property type="match status" value="1"/>
</dbReference>
<dbReference type="AlphaFoldDB" id="A0A934N5R1"/>
<keyword evidence="6 8" id="KW-0472">Membrane</keyword>
<feature type="transmembrane region" description="Helical" evidence="8">
    <location>
        <begin position="49"/>
        <end position="68"/>
    </location>
</feature>
<dbReference type="GO" id="GO:0005886">
    <property type="term" value="C:plasma membrane"/>
    <property type="evidence" value="ECO:0007669"/>
    <property type="project" value="UniProtKB-SubCell"/>
</dbReference>
<evidence type="ECO:0000256" key="3">
    <source>
        <dbReference type="ARBA" id="ARBA00022475"/>
    </source>
</evidence>
<dbReference type="EMBL" id="JAEKNS010000074">
    <property type="protein sequence ID" value="MBJ7594589.1"/>
    <property type="molecule type" value="Genomic_DNA"/>
</dbReference>
<evidence type="ECO:0000259" key="9">
    <source>
        <dbReference type="PROSITE" id="PS50850"/>
    </source>
</evidence>
<organism evidence="10 11">
    <name type="scientific">Candidatus Aeolococcus gillhamiae</name>
    <dbReference type="NCBI Taxonomy" id="3127015"/>
    <lineage>
        <taxon>Bacteria</taxon>
        <taxon>Bacillati</taxon>
        <taxon>Candidatus Dormiibacterota</taxon>
        <taxon>Candidatus Dormibacteria</taxon>
        <taxon>Candidatus Aeolococcales</taxon>
        <taxon>Candidatus Aeolococcaceae</taxon>
        <taxon>Candidatus Aeolococcus</taxon>
    </lineage>
</organism>
<dbReference type="CDD" id="cd06173">
    <property type="entry name" value="MFS_MefA_like"/>
    <property type="match status" value="1"/>
</dbReference>
<feature type="transmembrane region" description="Helical" evidence="8">
    <location>
        <begin position="255"/>
        <end position="275"/>
    </location>
</feature>
<keyword evidence="3" id="KW-1003">Cell membrane</keyword>